<reference evidence="2 3" key="1">
    <citation type="submission" date="2016-06" db="EMBL/GenBank/DDBJ databases">
        <authorList>
            <person name="Kjaerup R.B."/>
            <person name="Dalgaard T.S."/>
            <person name="Juul-Madsen H.R."/>
        </authorList>
    </citation>
    <scope>NUCLEOTIDE SEQUENCE [LARGE SCALE GENOMIC DNA]</scope>
</reference>
<gene>
    <name evidence="2" type="ORF">ZT3D7_G10820</name>
</gene>
<evidence type="ECO:0000256" key="1">
    <source>
        <dbReference type="SAM" id="SignalP"/>
    </source>
</evidence>
<organism evidence="2 3">
    <name type="scientific">Zymoseptoria tritici (strain ST99CH_3D7)</name>
    <dbReference type="NCBI Taxonomy" id="1276538"/>
    <lineage>
        <taxon>Eukaryota</taxon>
        <taxon>Fungi</taxon>
        <taxon>Dikarya</taxon>
        <taxon>Ascomycota</taxon>
        <taxon>Pezizomycotina</taxon>
        <taxon>Dothideomycetes</taxon>
        <taxon>Dothideomycetidae</taxon>
        <taxon>Mycosphaerellales</taxon>
        <taxon>Mycosphaerellaceae</taxon>
        <taxon>Zymoseptoria</taxon>
    </lineage>
</organism>
<dbReference type="AlphaFoldDB" id="A0A1X7S7Q7"/>
<keyword evidence="3" id="KW-1185">Reference proteome</keyword>
<dbReference type="EMBL" id="LT853703">
    <property type="protein sequence ID" value="SMQ55665.1"/>
    <property type="molecule type" value="Genomic_DNA"/>
</dbReference>
<evidence type="ECO:0000313" key="2">
    <source>
        <dbReference type="EMBL" id="SMQ55665.1"/>
    </source>
</evidence>
<evidence type="ECO:0000313" key="3">
    <source>
        <dbReference type="Proteomes" id="UP000215127"/>
    </source>
</evidence>
<name>A0A1X7S7Q7_ZYMT9</name>
<keyword evidence="1" id="KW-0732">Signal</keyword>
<dbReference type="Proteomes" id="UP000215127">
    <property type="component" value="Chromosome 12"/>
</dbReference>
<sequence length="112" mass="11652">MKYSVSLAILAYFSAAAIAAPLKASAGDAIEVKREAGIDEVIEKRCGVGSPCSLWGKAYEAGEAPVADAVAVKREPEINDIGKRCGVGSPCSQFGEAYAADEAEAEPETKEE</sequence>
<feature type="signal peptide" evidence="1">
    <location>
        <begin position="1"/>
        <end position="19"/>
    </location>
</feature>
<proteinExistence type="predicted"/>
<feature type="chain" id="PRO_5013367396" evidence="1">
    <location>
        <begin position="20"/>
        <end position="112"/>
    </location>
</feature>
<protein>
    <submittedName>
        <fullName evidence="2">Uncharacterized protein</fullName>
    </submittedName>
</protein>
<accession>A0A1X7S7Q7</accession>